<feature type="region of interest" description="Disordered" evidence="1">
    <location>
        <begin position="196"/>
        <end position="219"/>
    </location>
</feature>
<reference evidence="4" key="1">
    <citation type="journal article" date="2012" name="PLoS Genet.">
        <title>The genomes of the fungal plant pathogens Cladosporium fulvum and Dothistroma septosporum reveal adaptation to different hosts and lifestyles but also signatures of common ancestry.</title>
        <authorList>
            <person name="de Wit P.J.G.M."/>
            <person name="van der Burgt A."/>
            <person name="Oekmen B."/>
            <person name="Stergiopoulos I."/>
            <person name="Abd-Elsalam K.A."/>
            <person name="Aerts A.L."/>
            <person name="Bahkali A.H."/>
            <person name="Beenen H.G."/>
            <person name="Chettri P."/>
            <person name="Cox M.P."/>
            <person name="Datema E."/>
            <person name="de Vries R.P."/>
            <person name="Dhillon B."/>
            <person name="Ganley A.R."/>
            <person name="Griffiths S.A."/>
            <person name="Guo Y."/>
            <person name="Hamelin R.C."/>
            <person name="Henrissat B."/>
            <person name="Kabir M.S."/>
            <person name="Jashni M.K."/>
            <person name="Kema G."/>
            <person name="Klaubauf S."/>
            <person name="Lapidus A."/>
            <person name="Levasseur A."/>
            <person name="Lindquist E."/>
            <person name="Mehrabi R."/>
            <person name="Ohm R.A."/>
            <person name="Owen T.J."/>
            <person name="Salamov A."/>
            <person name="Schwelm A."/>
            <person name="Schijlen E."/>
            <person name="Sun H."/>
            <person name="van den Burg H.A."/>
            <person name="van Ham R.C.H.J."/>
            <person name="Zhang S."/>
            <person name="Goodwin S.B."/>
            <person name="Grigoriev I.V."/>
            <person name="Collemare J."/>
            <person name="Bradshaw R.E."/>
        </authorList>
    </citation>
    <scope>NUCLEOTIDE SEQUENCE [LARGE SCALE GENOMIC DNA]</scope>
    <source>
        <strain evidence="4">NZE10 / CBS 128990</strain>
    </source>
</reference>
<dbReference type="SUPFAM" id="SSF55729">
    <property type="entry name" value="Acyl-CoA N-acyltransferases (Nat)"/>
    <property type="match status" value="1"/>
</dbReference>
<name>N1PI13_DOTSN</name>
<evidence type="ECO:0000313" key="3">
    <source>
        <dbReference type="EMBL" id="EME42032.1"/>
    </source>
</evidence>
<evidence type="ECO:0000313" key="4">
    <source>
        <dbReference type="Proteomes" id="UP000016933"/>
    </source>
</evidence>
<dbReference type="PANTHER" id="PTHR43792:SF1">
    <property type="entry name" value="N-ACETYLTRANSFERASE DOMAIN-CONTAINING PROTEIN"/>
    <property type="match status" value="1"/>
</dbReference>
<dbReference type="Proteomes" id="UP000016933">
    <property type="component" value="Unassembled WGS sequence"/>
</dbReference>
<dbReference type="OMA" id="NPLGENY"/>
<accession>N1PI13</accession>
<dbReference type="InterPro" id="IPR000182">
    <property type="entry name" value="GNAT_dom"/>
</dbReference>
<dbReference type="PROSITE" id="PS51186">
    <property type="entry name" value="GNAT"/>
    <property type="match status" value="1"/>
</dbReference>
<dbReference type="AlphaFoldDB" id="N1PI13"/>
<feature type="domain" description="N-acetyltransferase" evidence="2">
    <location>
        <begin position="22"/>
        <end position="183"/>
    </location>
</feature>
<dbReference type="InterPro" id="IPR016181">
    <property type="entry name" value="Acyl_CoA_acyltransferase"/>
</dbReference>
<dbReference type="GO" id="GO:0016747">
    <property type="term" value="F:acyltransferase activity, transferring groups other than amino-acyl groups"/>
    <property type="evidence" value="ECO:0007669"/>
    <property type="project" value="InterPro"/>
</dbReference>
<dbReference type="EMBL" id="KB446541">
    <property type="protein sequence ID" value="EME42032.1"/>
    <property type="molecule type" value="Genomic_DNA"/>
</dbReference>
<keyword evidence="4" id="KW-1185">Reference proteome</keyword>
<evidence type="ECO:0000259" key="2">
    <source>
        <dbReference type="PROSITE" id="PS51186"/>
    </source>
</evidence>
<dbReference type="InterPro" id="IPR051531">
    <property type="entry name" value="N-acetyltransferase"/>
</dbReference>
<protein>
    <recommendedName>
        <fullName evidence="2">N-acetyltransferase domain-containing protein</fullName>
    </recommendedName>
</protein>
<dbReference type="OrthoDB" id="4072826at2759"/>
<reference evidence="3 4" key="2">
    <citation type="journal article" date="2012" name="PLoS Pathog.">
        <title>Diverse lifestyles and strategies of plant pathogenesis encoded in the genomes of eighteen Dothideomycetes fungi.</title>
        <authorList>
            <person name="Ohm R.A."/>
            <person name="Feau N."/>
            <person name="Henrissat B."/>
            <person name="Schoch C.L."/>
            <person name="Horwitz B.A."/>
            <person name="Barry K.W."/>
            <person name="Condon B.J."/>
            <person name="Copeland A.C."/>
            <person name="Dhillon B."/>
            <person name="Glaser F."/>
            <person name="Hesse C.N."/>
            <person name="Kosti I."/>
            <person name="LaButti K."/>
            <person name="Lindquist E.A."/>
            <person name="Lucas S."/>
            <person name="Salamov A.A."/>
            <person name="Bradshaw R.E."/>
            <person name="Ciuffetti L."/>
            <person name="Hamelin R.C."/>
            <person name="Kema G.H.J."/>
            <person name="Lawrence C."/>
            <person name="Scott J.A."/>
            <person name="Spatafora J.W."/>
            <person name="Turgeon B.G."/>
            <person name="de Wit P.J.G.M."/>
            <person name="Zhong S."/>
            <person name="Goodwin S.B."/>
            <person name="Grigoriev I.V."/>
        </authorList>
    </citation>
    <scope>NUCLEOTIDE SEQUENCE [LARGE SCALE GENOMIC DNA]</scope>
    <source>
        <strain evidence="4">NZE10 / CBS 128990</strain>
    </source>
</reference>
<dbReference type="eggNOG" id="ENOG502SCCK">
    <property type="taxonomic scope" value="Eukaryota"/>
</dbReference>
<gene>
    <name evidence="3" type="ORF">DOTSEDRAFT_72958</name>
</gene>
<dbReference type="PANTHER" id="PTHR43792">
    <property type="entry name" value="GNAT FAMILY, PUTATIVE (AFU_ORTHOLOGUE AFUA_3G00765)-RELATED-RELATED"/>
    <property type="match status" value="1"/>
</dbReference>
<organism evidence="3 4">
    <name type="scientific">Dothistroma septosporum (strain NZE10 / CBS 128990)</name>
    <name type="common">Red band needle blight fungus</name>
    <name type="synonym">Mycosphaerella pini</name>
    <dbReference type="NCBI Taxonomy" id="675120"/>
    <lineage>
        <taxon>Eukaryota</taxon>
        <taxon>Fungi</taxon>
        <taxon>Dikarya</taxon>
        <taxon>Ascomycota</taxon>
        <taxon>Pezizomycotina</taxon>
        <taxon>Dothideomycetes</taxon>
        <taxon>Dothideomycetidae</taxon>
        <taxon>Mycosphaerellales</taxon>
        <taxon>Mycosphaerellaceae</taxon>
        <taxon>Dothistroma</taxon>
    </lineage>
</organism>
<evidence type="ECO:0000256" key="1">
    <source>
        <dbReference type="SAM" id="MobiDB-lite"/>
    </source>
</evidence>
<dbReference type="Gene3D" id="3.40.630.30">
    <property type="match status" value="1"/>
</dbReference>
<dbReference type="HOGENOM" id="CLU_013985_24_1_1"/>
<proteinExistence type="predicted"/>
<sequence>MSEEGTTLLEQPPLHTIETDRLQLKTITMDDLSNIMDIITDKRVMQWTSQGPVSNQQQGERWLSARALGSGVINFAIRERAENHVNDKIIGIVGSFHPPACGYMIHTDYAGKGYATEALKAFVQFYFQQHPAASEGCTGFDHIEGLVDAQNYASQRILEKCGFTKVAYREQAFNSPLMGLRDDMIFRRPRPGKTLEQLGLDATAEARPAGDEPPEPPVQ</sequence>
<dbReference type="Pfam" id="PF13302">
    <property type="entry name" value="Acetyltransf_3"/>
    <property type="match status" value="1"/>
</dbReference>